<dbReference type="PANTHER" id="PTHR12598">
    <property type="entry name" value="COPPER HOMEOSTASIS PROTEIN CUTC"/>
    <property type="match status" value="1"/>
</dbReference>
<dbReference type="GO" id="GO:0005507">
    <property type="term" value="F:copper ion binding"/>
    <property type="evidence" value="ECO:0007669"/>
    <property type="project" value="TreeGrafter"/>
</dbReference>
<keyword evidence="4" id="KW-1185">Reference proteome</keyword>
<proteinExistence type="inferred from homology"/>
<accession>A0AAD9QMY0</accession>
<reference evidence="3" key="2">
    <citation type="journal article" date="2023" name="Science">
        <title>Genomic signatures of disease resistance in endangered staghorn corals.</title>
        <authorList>
            <person name="Vollmer S.V."/>
            <person name="Selwyn J.D."/>
            <person name="Despard B.A."/>
            <person name="Roesel C.L."/>
        </authorList>
    </citation>
    <scope>NUCLEOTIDE SEQUENCE</scope>
    <source>
        <strain evidence="3">K2</strain>
    </source>
</reference>
<protein>
    <recommendedName>
        <fullName evidence="2">Copper homeostasis protein cutC homolog</fullName>
    </recommendedName>
</protein>
<dbReference type="EMBL" id="JARQWQ010000024">
    <property type="protein sequence ID" value="KAK2563901.1"/>
    <property type="molecule type" value="Genomic_DNA"/>
</dbReference>
<sequence length="205" mass="22446">MEVCIDSVESALNAERGGAIRVELCSNLMEGGTTPSLGRPRGGDFLYSDDEFYVMKEDIRILKEGGADGIVFGILSRIIKAITTFDMLKDPFTSLEILIQLGFDRILTSGQDSSALEGLPTISHLVEKAKERIIIVPGGGITERNLERILRGSGAKEFHCSARTSFPSLMSYKNTNTSMGASLRPPEFVNKVSTYEKVKNFVFVA</sequence>
<dbReference type="InterPro" id="IPR036822">
    <property type="entry name" value="CutC-like_dom_sf"/>
</dbReference>
<dbReference type="InterPro" id="IPR005627">
    <property type="entry name" value="CutC-like"/>
</dbReference>
<gene>
    <name evidence="3" type="ORF">P5673_012912</name>
</gene>
<dbReference type="Proteomes" id="UP001249851">
    <property type="component" value="Unassembled WGS sequence"/>
</dbReference>
<dbReference type="Gene3D" id="3.20.20.380">
    <property type="entry name" value="Copper homeostasis (CutC) domain"/>
    <property type="match status" value="2"/>
</dbReference>
<reference evidence="3" key="1">
    <citation type="journal article" date="2023" name="G3 (Bethesda)">
        <title>Whole genome assembly and annotation of the endangered Caribbean coral Acropora cervicornis.</title>
        <authorList>
            <person name="Selwyn J.D."/>
            <person name="Vollmer S.V."/>
        </authorList>
    </citation>
    <scope>NUCLEOTIDE SEQUENCE</scope>
    <source>
        <strain evidence="3">K2</strain>
    </source>
</reference>
<evidence type="ECO:0000313" key="4">
    <source>
        <dbReference type="Proteomes" id="UP001249851"/>
    </source>
</evidence>
<dbReference type="PANTHER" id="PTHR12598:SF0">
    <property type="entry name" value="COPPER HOMEOSTASIS PROTEIN CUTC HOMOLOG"/>
    <property type="match status" value="1"/>
</dbReference>
<dbReference type="Pfam" id="PF03932">
    <property type="entry name" value="CutC"/>
    <property type="match status" value="2"/>
</dbReference>
<evidence type="ECO:0000313" key="3">
    <source>
        <dbReference type="EMBL" id="KAK2563901.1"/>
    </source>
</evidence>
<comment type="similarity">
    <text evidence="1">Belongs to the CutC family.</text>
</comment>
<dbReference type="AlphaFoldDB" id="A0AAD9QMY0"/>
<feature type="non-terminal residue" evidence="3">
    <location>
        <position position="205"/>
    </location>
</feature>
<dbReference type="SUPFAM" id="SSF110395">
    <property type="entry name" value="CutC-like"/>
    <property type="match status" value="1"/>
</dbReference>
<evidence type="ECO:0000256" key="2">
    <source>
        <dbReference type="ARBA" id="ARBA00019014"/>
    </source>
</evidence>
<evidence type="ECO:0000256" key="1">
    <source>
        <dbReference type="ARBA" id="ARBA00007768"/>
    </source>
</evidence>
<name>A0AAD9QMY0_ACRCE</name>
<comment type="caution">
    <text evidence="3">The sequence shown here is derived from an EMBL/GenBank/DDBJ whole genome shotgun (WGS) entry which is preliminary data.</text>
</comment>
<organism evidence="3 4">
    <name type="scientific">Acropora cervicornis</name>
    <name type="common">Staghorn coral</name>
    <dbReference type="NCBI Taxonomy" id="6130"/>
    <lineage>
        <taxon>Eukaryota</taxon>
        <taxon>Metazoa</taxon>
        <taxon>Cnidaria</taxon>
        <taxon>Anthozoa</taxon>
        <taxon>Hexacorallia</taxon>
        <taxon>Scleractinia</taxon>
        <taxon>Astrocoeniina</taxon>
        <taxon>Acroporidae</taxon>
        <taxon>Acropora</taxon>
    </lineage>
</organism>